<reference evidence="2 3" key="1">
    <citation type="journal article" date="2014" name="Agronomy (Basel)">
        <title>A Draft Genome Sequence for Ensete ventricosum, the Drought-Tolerant Tree Against Hunger.</title>
        <authorList>
            <person name="Harrison J."/>
            <person name="Moore K.A."/>
            <person name="Paszkiewicz K."/>
            <person name="Jones T."/>
            <person name="Grant M."/>
            <person name="Ambacheew D."/>
            <person name="Muzemil S."/>
            <person name="Studholme D.J."/>
        </authorList>
    </citation>
    <scope>NUCLEOTIDE SEQUENCE [LARGE SCALE GENOMIC DNA]</scope>
</reference>
<evidence type="ECO:0000313" key="3">
    <source>
        <dbReference type="Proteomes" id="UP000287651"/>
    </source>
</evidence>
<evidence type="ECO:0000313" key="2">
    <source>
        <dbReference type="EMBL" id="RRT64522.1"/>
    </source>
</evidence>
<evidence type="ECO:0000256" key="1">
    <source>
        <dbReference type="SAM" id="MobiDB-lite"/>
    </source>
</evidence>
<name>A0A426ZKK1_ENSVE</name>
<accession>A0A426ZKK1</accession>
<feature type="region of interest" description="Disordered" evidence="1">
    <location>
        <begin position="1"/>
        <end position="48"/>
    </location>
</feature>
<protein>
    <submittedName>
        <fullName evidence="2">Uncharacterized protein</fullName>
    </submittedName>
</protein>
<proteinExistence type="predicted"/>
<dbReference type="AlphaFoldDB" id="A0A426ZKK1"/>
<sequence length="187" mass="20945">MQAVGGYENDEEGSIGHRSKGEESDRSQDSTTLDHRNPKNCVPSPLSSPPPLPFVPPPAFSALFFASSSDRLRLPPFLCSSHHFAFLAFNSTLGLHCAFPRIGEKEKAIRFRFGIREMSGKLRVGFDSQTSSKVIVHHFHFLCVPLEVLQPFCVEDELSLRIGFFPNFTLGIARHWVKVSDSTDWLV</sequence>
<feature type="compositionally biased region" description="Basic and acidic residues" evidence="1">
    <location>
        <begin position="19"/>
        <end position="37"/>
    </location>
</feature>
<dbReference type="Proteomes" id="UP000287651">
    <property type="component" value="Unassembled WGS sequence"/>
</dbReference>
<comment type="caution">
    <text evidence="2">The sequence shown here is derived from an EMBL/GenBank/DDBJ whole genome shotgun (WGS) entry which is preliminary data.</text>
</comment>
<gene>
    <name evidence="2" type="ORF">B296_00041779</name>
</gene>
<dbReference type="EMBL" id="AMZH03006158">
    <property type="protein sequence ID" value="RRT64522.1"/>
    <property type="molecule type" value="Genomic_DNA"/>
</dbReference>
<organism evidence="2 3">
    <name type="scientific">Ensete ventricosum</name>
    <name type="common">Abyssinian banana</name>
    <name type="synonym">Musa ensete</name>
    <dbReference type="NCBI Taxonomy" id="4639"/>
    <lineage>
        <taxon>Eukaryota</taxon>
        <taxon>Viridiplantae</taxon>
        <taxon>Streptophyta</taxon>
        <taxon>Embryophyta</taxon>
        <taxon>Tracheophyta</taxon>
        <taxon>Spermatophyta</taxon>
        <taxon>Magnoliopsida</taxon>
        <taxon>Liliopsida</taxon>
        <taxon>Zingiberales</taxon>
        <taxon>Musaceae</taxon>
        <taxon>Ensete</taxon>
    </lineage>
</organism>